<dbReference type="InterPro" id="IPR016476">
    <property type="entry name" value="SH3_dom_pro"/>
</dbReference>
<gene>
    <name evidence="10" type="primary">ygiM</name>
    <name evidence="10" type="ORF">GPUN_2615</name>
</gene>
<evidence type="ECO:0000256" key="7">
    <source>
        <dbReference type="SAM" id="Phobius"/>
    </source>
</evidence>
<dbReference type="OrthoDB" id="9790951at2"/>
<protein>
    <submittedName>
        <fullName evidence="10">SH3 domain protein</fullName>
    </submittedName>
</protein>
<dbReference type="Proteomes" id="UP000053586">
    <property type="component" value="Unassembled WGS sequence"/>
</dbReference>
<accession>H5TEK3</accession>
<evidence type="ECO:0000256" key="8">
    <source>
        <dbReference type="SAM" id="SignalP"/>
    </source>
</evidence>
<comment type="subcellular location">
    <subcellularLocation>
        <location evidence="1">Membrane</location>
        <topology evidence="1">Single-pass membrane protein</topology>
    </subcellularLocation>
</comment>
<feature type="coiled-coil region" evidence="6">
    <location>
        <begin position="117"/>
        <end position="176"/>
    </location>
</feature>
<evidence type="ECO:0000256" key="3">
    <source>
        <dbReference type="ARBA" id="ARBA00022729"/>
    </source>
</evidence>
<keyword evidence="6" id="KW-0175">Coiled coil</keyword>
<keyword evidence="4 7" id="KW-1133">Transmembrane helix</keyword>
<feature type="domain" description="SH3b" evidence="9">
    <location>
        <begin position="45"/>
        <end position="111"/>
    </location>
</feature>
<keyword evidence="3 8" id="KW-0732">Signal</keyword>
<dbReference type="EMBL" id="BAET01000031">
    <property type="protein sequence ID" value="GAB56730.1"/>
    <property type="molecule type" value="Genomic_DNA"/>
</dbReference>
<evidence type="ECO:0000259" key="9">
    <source>
        <dbReference type="PROSITE" id="PS51781"/>
    </source>
</evidence>
<dbReference type="GO" id="GO:0016020">
    <property type="term" value="C:membrane"/>
    <property type="evidence" value="ECO:0007669"/>
    <property type="project" value="UniProtKB-SubCell"/>
</dbReference>
<dbReference type="AlphaFoldDB" id="H5TEK3"/>
<comment type="caution">
    <text evidence="10">The sequence shown here is derived from an EMBL/GenBank/DDBJ whole genome shotgun (WGS) entry which is preliminary data.</text>
</comment>
<evidence type="ECO:0000256" key="6">
    <source>
        <dbReference type="SAM" id="Coils"/>
    </source>
</evidence>
<dbReference type="STRING" id="56804.BAE46_04515"/>
<feature type="chain" id="PRO_5003598202" evidence="8">
    <location>
        <begin position="26"/>
        <end position="216"/>
    </location>
</feature>
<dbReference type="InterPro" id="IPR003646">
    <property type="entry name" value="SH3-like_bac-type"/>
</dbReference>
<dbReference type="SMART" id="SM00287">
    <property type="entry name" value="SH3b"/>
    <property type="match status" value="1"/>
</dbReference>
<dbReference type="Gene3D" id="2.30.30.40">
    <property type="entry name" value="SH3 Domains"/>
    <property type="match status" value="1"/>
</dbReference>
<evidence type="ECO:0000256" key="1">
    <source>
        <dbReference type="ARBA" id="ARBA00004167"/>
    </source>
</evidence>
<sequence length="216" mass="24054">MQKPAYLAILVCLTLLYSVSGESQAQTDAVSNEAEKRDQPSDQNGDFRWVSDKLFTYLRAGPGTNYRLLGSITAGTKVQLLQTNSEDGFAEIIDDRQRTGWIELKFVSPSQSAKEQLEDVAASLTQQNTKVANLQAELSANALNLESLNTQKNKFNRQVTRQLEEIARLNETIEKRGRSNSIEWFTRGAILGVVALLIGYIIGLFGRKRKSSGRLI</sequence>
<feature type="transmembrane region" description="Helical" evidence="7">
    <location>
        <begin position="184"/>
        <end position="206"/>
    </location>
</feature>
<dbReference type="Pfam" id="PF08239">
    <property type="entry name" value="SH3_3"/>
    <property type="match status" value="1"/>
</dbReference>
<name>H5TEK3_9ALTE</name>
<keyword evidence="5 7" id="KW-0472">Membrane</keyword>
<feature type="signal peptide" evidence="8">
    <location>
        <begin position="1"/>
        <end position="25"/>
    </location>
</feature>
<evidence type="ECO:0000313" key="10">
    <source>
        <dbReference type="EMBL" id="GAB56730.1"/>
    </source>
</evidence>
<evidence type="ECO:0000313" key="11">
    <source>
        <dbReference type="Proteomes" id="UP000053586"/>
    </source>
</evidence>
<keyword evidence="2 7" id="KW-0812">Transmembrane</keyword>
<proteinExistence type="predicted"/>
<reference evidence="10 11" key="1">
    <citation type="journal article" date="2012" name="J. Bacteriol.">
        <title>Genome sequence of proteorhodopsin-containing sea ice bacterium Glaciecola punicea ACAM 611T.</title>
        <authorList>
            <person name="Qin Q.-L."/>
            <person name="Xie B.-B."/>
            <person name="Shu Y.-L."/>
            <person name="Rong J.-C."/>
            <person name="Zhao D.-L."/>
            <person name="Zhang X.-Y."/>
            <person name="Chen X.-L."/>
            <person name="Zhou B.-C."/>
            <person name="Zhanga Y.-Z."/>
        </authorList>
    </citation>
    <scope>NUCLEOTIDE SEQUENCE [LARGE SCALE GENOMIC DNA]</scope>
    <source>
        <strain evidence="10 11">ACAM 611</strain>
    </source>
</reference>
<evidence type="ECO:0000256" key="2">
    <source>
        <dbReference type="ARBA" id="ARBA00022692"/>
    </source>
</evidence>
<evidence type="ECO:0000256" key="4">
    <source>
        <dbReference type="ARBA" id="ARBA00022989"/>
    </source>
</evidence>
<organism evidence="10 11">
    <name type="scientific">Glaciecola punicea ACAM 611</name>
    <dbReference type="NCBI Taxonomy" id="1121923"/>
    <lineage>
        <taxon>Bacteria</taxon>
        <taxon>Pseudomonadati</taxon>
        <taxon>Pseudomonadota</taxon>
        <taxon>Gammaproteobacteria</taxon>
        <taxon>Alteromonadales</taxon>
        <taxon>Alteromonadaceae</taxon>
        <taxon>Glaciecola</taxon>
    </lineage>
</organism>
<keyword evidence="11" id="KW-1185">Reference proteome</keyword>
<evidence type="ECO:0000256" key="5">
    <source>
        <dbReference type="ARBA" id="ARBA00023136"/>
    </source>
</evidence>
<dbReference type="RefSeq" id="WP_006007195.1">
    <property type="nucleotide sequence ID" value="NZ_BAET01000031.1"/>
</dbReference>
<dbReference type="eggNOG" id="COG4991">
    <property type="taxonomic scope" value="Bacteria"/>
</dbReference>
<reference evidence="10 11" key="2">
    <citation type="journal article" date="2017" name="Antonie Van Leeuwenhoek">
        <title>Rhizobium rhizosphaerae sp. nov., a novel species isolated from rice rhizosphere.</title>
        <authorList>
            <person name="Zhao J.J."/>
            <person name="Zhang J."/>
            <person name="Zhang R.J."/>
            <person name="Zhang C.W."/>
            <person name="Yin H.Q."/>
            <person name="Zhang X.X."/>
        </authorList>
    </citation>
    <scope>NUCLEOTIDE SEQUENCE [LARGE SCALE GENOMIC DNA]</scope>
    <source>
        <strain evidence="10 11">ACAM 611</strain>
    </source>
</reference>
<dbReference type="PROSITE" id="PS51781">
    <property type="entry name" value="SH3B"/>
    <property type="match status" value="1"/>
</dbReference>
<dbReference type="NCBIfam" id="TIGR04211">
    <property type="entry name" value="SH3_and_anchor"/>
    <property type="match status" value="1"/>
</dbReference>